<keyword evidence="10 18" id="KW-0028">Amino-acid biosynthesis</keyword>
<evidence type="ECO:0000256" key="10">
    <source>
        <dbReference type="ARBA" id="ARBA00022605"/>
    </source>
</evidence>
<dbReference type="InterPro" id="IPR016037">
    <property type="entry name" value="DHQ_synth_AroB"/>
</dbReference>
<name>A0A173WY15_9FIRM</name>
<evidence type="ECO:0000256" key="2">
    <source>
        <dbReference type="ARBA" id="ARBA00001911"/>
    </source>
</evidence>
<dbReference type="GO" id="GO:0008652">
    <property type="term" value="P:amino acid biosynthetic process"/>
    <property type="evidence" value="ECO:0007669"/>
    <property type="project" value="UniProtKB-KW"/>
</dbReference>
<comment type="caution">
    <text evidence="18">Lacks conserved residue(s) required for the propagation of feature annotation.</text>
</comment>
<protein>
    <recommendedName>
        <fullName evidence="8 18">3-dehydroquinate synthase</fullName>
        <shortName evidence="18">DHQS</shortName>
        <ecNumber evidence="7 18">4.2.3.4</ecNumber>
    </recommendedName>
</protein>
<evidence type="ECO:0000256" key="17">
    <source>
        <dbReference type="ARBA" id="ARBA00023285"/>
    </source>
</evidence>
<dbReference type="Gene3D" id="3.40.50.1970">
    <property type="match status" value="1"/>
</dbReference>
<comment type="pathway">
    <text evidence="5 18">Metabolic intermediate biosynthesis; chorismate biosynthesis; chorismate from D-erythrose 4-phosphate and phosphoenolpyruvate: step 2/7.</text>
</comment>
<dbReference type="UniPathway" id="UPA00053">
    <property type="reaction ID" value="UER00085"/>
</dbReference>
<keyword evidence="14 18" id="KW-0520">NAD</keyword>
<comment type="cofactor">
    <cofactor evidence="2 18">
        <name>NAD(+)</name>
        <dbReference type="ChEBI" id="CHEBI:57540"/>
    </cofactor>
</comment>
<feature type="domain" description="3-dehydroquinate synthase C-terminal" evidence="20">
    <location>
        <begin position="185"/>
        <end position="327"/>
    </location>
</feature>
<keyword evidence="9 18" id="KW-0963">Cytoplasm</keyword>
<dbReference type="Pfam" id="PF24621">
    <property type="entry name" value="DHQS_C"/>
    <property type="match status" value="1"/>
</dbReference>
<dbReference type="PANTHER" id="PTHR43622">
    <property type="entry name" value="3-DEHYDROQUINATE SYNTHASE"/>
    <property type="match status" value="1"/>
</dbReference>
<evidence type="ECO:0000256" key="8">
    <source>
        <dbReference type="ARBA" id="ARBA00017684"/>
    </source>
</evidence>
<evidence type="ECO:0000256" key="18">
    <source>
        <dbReference type="HAMAP-Rule" id="MF_00110"/>
    </source>
</evidence>
<accession>A0A173WY15</accession>
<dbReference type="EC" id="4.2.3.4" evidence="7 18"/>
<dbReference type="GO" id="GO:0003856">
    <property type="term" value="F:3-dehydroquinate synthase activity"/>
    <property type="evidence" value="ECO:0007669"/>
    <property type="project" value="UniProtKB-UniRule"/>
</dbReference>
<comment type="catalytic activity">
    <reaction evidence="1 18">
        <text>7-phospho-2-dehydro-3-deoxy-D-arabino-heptonate = 3-dehydroquinate + phosphate</text>
        <dbReference type="Rhea" id="RHEA:21968"/>
        <dbReference type="ChEBI" id="CHEBI:32364"/>
        <dbReference type="ChEBI" id="CHEBI:43474"/>
        <dbReference type="ChEBI" id="CHEBI:58394"/>
        <dbReference type="EC" id="4.2.3.4"/>
    </reaction>
</comment>
<evidence type="ECO:0000259" key="20">
    <source>
        <dbReference type="Pfam" id="PF24621"/>
    </source>
</evidence>
<feature type="binding site" evidence="18">
    <location>
        <begin position="109"/>
        <end position="113"/>
    </location>
    <ligand>
        <name>NAD(+)</name>
        <dbReference type="ChEBI" id="CHEBI:57540"/>
    </ligand>
</feature>
<feature type="binding site" evidence="18">
    <location>
        <position position="188"/>
    </location>
    <ligand>
        <name>Zn(2+)</name>
        <dbReference type="ChEBI" id="CHEBI:29105"/>
    </ligand>
</feature>
<dbReference type="SUPFAM" id="SSF56796">
    <property type="entry name" value="Dehydroquinate synthase-like"/>
    <property type="match status" value="1"/>
</dbReference>
<reference evidence="21" key="1">
    <citation type="submission" date="2015-09" db="EMBL/GenBank/DDBJ databases">
        <authorList>
            <consortium name="Pathogen Informatics"/>
        </authorList>
    </citation>
    <scope>NUCLEOTIDE SEQUENCE [LARGE SCALE GENOMIC DNA]</scope>
    <source>
        <strain evidence="21">2789STDY5834863</strain>
    </source>
</reference>
<feature type="domain" description="3-dehydroquinate synthase N-terminal" evidence="19">
    <location>
        <begin position="71"/>
        <end position="183"/>
    </location>
</feature>
<evidence type="ECO:0000256" key="6">
    <source>
        <dbReference type="ARBA" id="ARBA00005412"/>
    </source>
</evidence>
<evidence type="ECO:0000256" key="15">
    <source>
        <dbReference type="ARBA" id="ARBA00023141"/>
    </source>
</evidence>
<dbReference type="GO" id="GO:0000166">
    <property type="term" value="F:nucleotide binding"/>
    <property type="evidence" value="ECO:0007669"/>
    <property type="project" value="UniProtKB-KW"/>
</dbReference>
<dbReference type="GO" id="GO:0005737">
    <property type="term" value="C:cytoplasm"/>
    <property type="evidence" value="ECO:0007669"/>
    <property type="project" value="UniProtKB-SubCell"/>
</dbReference>
<dbReference type="GO" id="GO:0009423">
    <property type="term" value="P:chorismate biosynthetic process"/>
    <property type="evidence" value="ECO:0007669"/>
    <property type="project" value="UniProtKB-UniRule"/>
</dbReference>
<feature type="binding site" evidence="18">
    <location>
        <position position="267"/>
    </location>
    <ligand>
        <name>Zn(2+)</name>
        <dbReference type="ChEBI" id="CHEBI:29105"/>
    </ligand>
</feature>
<evidence type="ECO:0000256" key="12">
    <source>
        <dbReference type="ARBA" id="ARBA00022741"/>
    </source>
</evidence>
<evidence type="ECO:0000313" key="22">
    <source>
        <dbReference type="Proteomes" id="UP000095431"/>
    </source>
</evidence>
<dbReference type="PANTHER" id="PTHR43622:SF7">
    <property type="entry name" value="3-DEHYDROQUINATE SYNTHASE, CHLOROPLASTIC"/>
    <property type="match status" value="1"/>
</dbReference>
<dbReference type="GO" id="GO:0046872">
    <property type="term" value="F:metal ion binding"/>
    <property type="evidence" value="ECO:0007669"/>
    <property type="project" value="UniProtKB-KW"/>
</dbReference>
<evidence type="ECO:0000313" key="21">
    <source>
        <dbReference type="EMBL" id="CUN43980.1"/>
    </source>
</evidence>
<dbReference type="InterPro" id="IPR030960">
    <property type="entry name" value="DHQS/DOIS_N"/>
</dbReference>
<evidence type="ECO:0000256" key="1">
    <source>
        <dbReference type="ARBA" id="ARBA00001393"/>
    </source>
</evidence>
<evidence type="ECO:0000256" key="3">
    <source>
        <dbReference type="ARBA" id="ARBA00001947"/>
    </source>
</evidence>
<dbReference type="CDD" id="cd08195">
    <property type="entry name" value="DHQS"/>
    <property type="match status" value="1"/>
</dbReference>
<dbReference type="AlphaFoldDB" id="A0A173WY15"/>
<comment type="function">
    <text evidence="18">Catalyzes the conversion of 3-deoxy-D-arabino-heptulosonate 7-phosphate (DAHP) to dehydroquinate (DHQ).</text>
</comment>
<sequence>MAEQKLLVKREGDFHYPIYFKNDFQDLAGAIREEGLENRKICIVTDSHVAPLYYEAVKSALQEISSEIFSFVFEAGEKNKNLNTVQELYKTLIENEMDRKGLLVALGGGVVGDLTGFGASTYLRGIDFIQVPTTLLAQVDSSVGGKTGVDFLQYKNMVGAFHQPRLVYMNMSTLQSLPNREFTCGMGEILKTGLICDEEFFRFVCKNQSEISKLDLSMLSRMIRRCCEIKAGVVERDPKEQGERALLNLGHTVGHAVEKMKNFQLLHGQCVGVGLIAAAYLSMQRGLLTEEEYEEIRKGCHSYNLPLSVDSLNAGDVLAATKKDKKMEAGHIKFILMDGIGKSFIDKTVTDEELLQAIREILV</sequence>
<proteinExistence type="inferred from homology"/>
<evidence type="ECO:0000256" key="14">
    <source>
        <dbReference type="ARBA" id="ARBA00023027"/>
    </source>
</evidence>
<keyword evidence="15 18" id="KW-0057">Aromatic amino acid biosynthesis</keyword>
<feature type="binding site" evidence="18">
    <location>
        <position position="251"/>
    </location>
    <ligand>
        <name>Zn(2+)</name>
        <dbReference type="ChEBI" id="CHEBI:29105"/>
    </ligand>
</feature>
<evidence type="ECO:0000256" key="5">
    <source>
        <dbReference type="ARBA" id="ARBA00004661"/>
    </source>
</evidence>
<dbReference type="InterPro" id="IPR030963">
    <property type="entry name" value="DHQ_synth_fam"/>
</dbReference>
<dbReference type="Proteomes" id="UP000095431">
    <property type="component" value="Unassembled WGS sequence"/>
</dbReference>
<comment type="similarity">
    <text evidence="6 18">Belongs to the sugar phosphate cyclases superfamily. Dehydroquinate synthase family.</text>
</comment>
<comment type="cofactor">
    <cofactor evidence="3">
        <name>Zn(2+)</name>
        <dbReference type="ChEBI" id="CHEBI:29105"/>
    </cofactor>
</comment>
<evidence type="ECO:0000259" key="19">
    <source>
        <dbReference type="Pfam" id="PF01761"/>
    </source>
</evidence>
<evidence type="ECO:0000256" key="4">
    <source>
        <dbReference type="ARBA" id="ARBA00004496"/>
    </source>
</evidence>
<dbReference type="GO" id="GO:0009073">
    <property type="term" value="P:aromatic amino acid family biosynthetic process"/>
    <property type="evidence" value="ECO:0007669"/>
    <property type="project" value="UniProtKB-KW"/>
</dbReference>
<feature type="binding site" evidence="18">
    <location>
        <position position="155"/>
    </location>
    <ligand>
        <name>NAD(+)</name>
        <dbReference type="ChEBI" id="CHEBI:57540"/>
    </ligand>
</feature>
<dbReference type="Pfam" id="PF01761">
    <property type="entry name" value="DHQ_synthase"/>
    <property type="match status" value="1"/>
</dbReference>
<feature type="binding site" evidence="18">
    <location>
        <begin position="133"/>
        <end position="134"/>
    </location>
    <ligand>
        <name>NAD(+)</name>
        <dbReference type="ChEBI" id="CHEBI:57540"/>
    </ligand>
</feature>
<keyword evidence="17 18" id="KW-0170">Cobalt</keyword>
<evidence type="ECO:0000256" key="11">
    <source>
        <dbReference type="ARBA" id="ARBA00022723"/>
    </source>
</evidence>
<gene>
    <name evidence="18 21" type="primary">aroB</name>
    <name evidence="21" type="ORF">ERS852478_00110</name>
</gene>
<dbReference type="PIRSF" id="PIRSF001455">
    <property type="entry name" value="DHQ_synth"/>
    <property type="match status" value="1"/>
</dbReference>
<dbReference type="EMBL" id="CYZN01000001">
    <property type="protein sequence ID" value="CUN43980.1"/>
    <property type="molecule type" value="Genomic_DNA"/>
</dbReference>
<evidence type="ECO:0000256" key="9">
    <source>
        <dbReference type="ARBA" id="ARBA00022490"/>
    </source>
</evidence>
<dbReference type="InterPro" id="IPR056179">
    <property type="entry name" value="DHQS_C"/>
</dbReference>
<keyword evidence="13 18" id="KW-0862">Zinc</keyword>
<comment type="cofactor">
    <cofactor evidence="18">
        <name>Co(2+)</name>
        <dbReference type="ChEBI" id="CHEBI:48828"/>
    </cofactor>
    <cofactor evidence="18">
        <name>Zn(2+)</name>
        <dbReference type="ChEBI" id="CHEBI:29105"/>
    </cofactor>
    <text evidence="18">Binds 1 divalent metal cation per subunit. Can use either Co(2+) or Zn(2+).</text>
</comment>
<organism evidence="21 22">
    <name type="scientific">Blautia wexlerae</name>
    <dbReference type="NCBI Taxonomy" id="418240"/>
    <lineage>
        <taxon>Bacteria</taxon>
        <taxon>Bacillati</taxon>
        <taxon>Bacillota</taxon>
        <taxon>Clostridia</taxon>
        <taxon>Lachnospirales</taxon>
        <taxon>Lachnospiraceae</taxon>
        <taxon>Blautia</taxon>
    </lineage>
</organism>
<feature type="binding site" evidence="18">
    <location>
        <position position="146"/>
    </location>
    <ligand>
        <name>NAD(+)</name>
        <dbReference type="ChEBI" id="CHEBI:57540"/>
    </ligand>
</feature>
<evidence type="ECO:0000256" key="7">
    <source>
        <dbReference type="ARBA" id="ARBA00013031"/>
    </source>
</evidence>
<dbReference type="Gene3D" id="1.20.1090.10">
    <property type="entry name" value="Dehydroquinate synthase-like - alpha domain"/>
    <property type="match status" value="1"/>
</dbReference>
<dbReference type="HAMAP" id="MF_00110">
    <property type="entry name" value="DHQ_synthase"/>
    <property type="match status" value="1"/>
</dbReference>
<dbReference type="NCBIfam" id="TIGR01357">
    <property type="entry name" value="aroB"/>
    <property type="match status" value="1"/>
</dbReference>
<keyword evidence="16 18" id="KW-0456">Lyase</keyword>
<evidence type="ECO:0000256" key="13">
    <source>
        <dbReference type="ARBA" id="ARBA00022833"/>
    </source>
</evidence>
<keyword evidence="11 18" id="KW-0479">Metal-binding</keyword>
<dbReference type="eggNOG" id="COG0337">
    <property type="taxonomic scope" value="Bacteria"/>
</dbReference>
<dbReference type="RefSeq" id="WP_055059753.1">
    <property type="nucleotide sequence ID" value="NZ_AP031426.1"/>
</dbReference>
<keyword evidence="12 18" id="KW-0547">Nucleotide-binding</keyword>
<comment type="subcellular location">
    <subcellularLocation>
        <location evidence="4 18">Cytoplasm</location>
    </subcellularLocation>
</comment>
<dbReference type="InterPro" id="IPR050071">
    <property type="entry name" value="Dehydroquinate_synthase"/>
</dbReference>
<evidence type="ECO:0000256" key="16">
    <source>
        <dbReference type="ARBA" id="ARBA00023239"/>
    </source>
</evidence>
<dbReference type="FunFam" id="3.40.50.1970:FF:000007">
    <property type="entry name" value="Pentafunctional AROM polypeptide"/>
    <property type="match status" value="1"/>
</dbReference>